<dbReference type="InterPro" id="IPR036388">
    <property type="entry name" value="WH-like_DNA-bd_sf"/>
</dbReference>
<dbReference type="Gene3D" id="1.10.10.10">
    <property type="entry name" value="Winged helix-like DNA-binding domain superfamily/Winged helix DNA-binding domain"/>
    <property type="match status" value="2"/>
</dbReference>
<dbReference type="SMART" id="SM00421">
    <property type="entry name" value="HTH_LUXR"/>
    <property type="match status" value="1"/>
</dbReference>
<dbReference type="GO" id="GO:0006355">
    <property type="term" value="P:regulation of DNA-templated transcription"/>
    <property type="evidence" value="ECO:0007669"/>
    <property type="project" value="InterPro"/>
</dbReference>
<evidence type="ECO:0000313" key="3">
    <source>
        <dbReference type="Proteomes" id="UP000612585"/>
    </source>
</evidence>
<comment type="caution">
    <text evidence="2">The sequence shown here is derived from an EMBL/GenBank/DDBJ whole genome shotgun (WGS) entry which is preliminary data.</text>
</comment>
<name>A0A8J3Z503_9ACTN</name>
<dbReference type="InterPro" id="IPR000792">
    <property type="entry name" value="Tscrpt_reg_LuxR_C"/>
</dbReference>
<dbReference type="PANTHER" id="PTHR34293:SF1">
    <property type="entry name" value="HTH-TYPE TRANSCRIPTIONAL REGULATOR TRMBL2"/>
    <property type="match status" value="1"/>
</dbReference>
<protein>
    <submittedName>
        <fullName evidence="2">Transcriptional regulator</fullName>
    </submittedName>
</protein>
<evidence type="ECO:0000313" key="2">
    <source>
        <dbReference type="EMBL" id="GIJ57634.1"/>
    </source>
</evidence>
<feature type="domain" description="HTH luxR-type" evidence="1">
    <location>
        <begin position="252"/>
        <end position="317"/>
    </location>
</feature>
<organism evidence="2 3">
    <name type="scientific">Virgisporangium aurantiacum</name>
    <dbReference type="NCBI Taxonomy" id="175570"/>
    <lineage>
        <taxon>Bacteria</taxon>
        <taxon>Bacillati</taxon>
        <taxon>Actinomycetota</taxon>
        <taxon>Actinomycetes</taxon>
        <taxon>Micromonosporales</taxon>
        <taxon>Micromonosporaceae</taxon>
        <taxon>Virgisporangium</taxon>
    </lineage>
</organism>
<dbReference type="PROSITE" id="PS50043">
    <property type="entry name" value="HTH_LUXR_2"/>
    <property type="match status" value="1"/>
</dbReference>
<accession>A0A8J3Z503</accession>
<dbReference type="InterPro" id="IPR016032">
    <property type="entry name" value="Sig_transdc_resp-reg_C-effctor"/>
</dbReference>
<dbReference type="PANTHER" id="PTHR34293">
    <property type="entry name" value="HTH-TYPE TRANSCRIPTIONAL REGULATOR TRMBL2"/>
    <property type="match status" value="1"/>
</dbReference>
<dbReference type="SUPFAM" id="SSF46785">
    <property type="entry name" value="Winged helix' DNA-binding domain"/>
    <property type="match status" value="1"/>
</dbReference>
<dbReference type="InterPro" id="IPR002831">
    <property type="entry name" value="Tscrpt_reg_TrmB_N"/>
</dbReference>
<dbReference type="SUPFAM" id="SSF46894">
    <property type="entry name" value="C-terminal effector domain of the bipartite response regulators"/>
    <property type="match status" value="1"/>
</dbReference>
<sequence length="319" mass="34726">MLEAVGVSEFEERVYRALLSLADSSAADLADTLREPARKIGPALAHLEELGLVRRVNGRRHAPVSPEAAIGMLINQRRAELDEAHGAAAEFVDAFRLRNLRHHPAHPVEVVSGPDEVRRVSRTMQHNPATSVLSFDKPPYATPPAGYDEVAAERPLLERGVEMRVIYDGAALELPGRLANVTELIRLGEKARTLPTLPLKLYVYDRRLAIVPLSGRHVSEAIAVIHPSALLDALIALFEAYWVQATPIVAVRAHAADGLDPQEATVLAMLGAGLTDQAIARQLGVSLRTARRRITAVMDLVHASTRFQAGMAAAHRGWI</sequence>
<dbReference type="InterPro" id="IPR036390">
    <property type="entry name" value="WH_DNA-bd_sf"/>
</dbReference>
<keyword evidence="3" id="KW-1185">Reference proteome</keyword>
<dbReference type="AlphaFoldDB" id="A0A8J3Z503"/>
<dbReference type="GO" id="GO:0003677">
    <property type="term" value="F:DNA binding"/>
    <property type="evidence" value="ECO:0007669"/>
    <property type="project" value="InterPro"/>
</dbReference>
<dbReference type="EMBL" id="BOPG01000032">
    <property type="protein sequence ID" value="GIJ57634.1"/>
    <property type="molecule type" value="Genomic_DNA"/>
</dbReference>
<dbReference type="RefSeq" id="WP_203997132.1">
    <property type="nucleotide sequence ID" value="NZ_BOPG01000032.1"/>
</dbReference>
<dbReference type="Proteomes" id="UP000612585">
    <property type="component" value="Unassembled WGS sequence"/>
</dbReference>
<evidence type="ECO:0000259" key="1">
    <source>
        <dbReference type="PROSITE" id="PS50043"/>
    </source>
</evidence>
<dbReference type="SUPFAM" id="SSF56024">
    <property type="entry name" value="Phospholipase D/nuclease"/>
    <property type="match status" value="1"/>
</dbReference>
<gene>
    <name evidence="2" type="ORF">Vau01_051500</name>
</gene>
<proteinExistence type="predicted"/>
<dbReference type="Pfam" id="PF01978">
    <property type="entry name" value="TrmB"/>
    <property type="match status" value="1"/>
</dbReference>
<reference evidence="2" key="1">
    <citation type="submission" date="2021-01" db="EMBL/GenBank/DDBJ databases">
        <title>Whole genome shotgun sequence of Virgisporangium aurantiacum NBRC 16421.</title>
        <authorList>
            <person name="Komaki H."/>
            <person name="Tamura T."/>
        </authorList>
    </citation>
    <scope>NUCLEOTIDE SEQUENCE</scope>
    <source>
        <strain evidence="2">NBRC 16421</strain>
    </source>
</reference>
<dbReference type="InterPro" id="IPR051797">
    <property type="entry name" value="TrmB-like"/>
</dbReference>